<protein>
    <submittedName>
        <fullName evidence="1">Uncharacterized protein</fullName>
    </submittedName>
</protein>
<proteinExistence type="predicted"/>
<dbReference type="EMBL" id="AWWV01011502">
    <property type="protein sequence ID" value="OMO71951.1"/>
    <property type="molecule type" value="Genomic_DNA"/>
</dbReference>
<accession>A0A1R3HP64</accession>
<dbReference type="Proteomes" id="UP000188268">
    <property type="component" value="Unassembled WGS sequence"/>
</dbReference>
<gene>
    <name evidence="1" type="ORF">CCACVL1_18014</name>
</gene>
<organism evidence="1 2">
    <name type="scientific">Corchorus capsularis</name>
    <name type="common">Jute</name>
    <dbReference type="NCBI Taxonomy" id="210143"/>
    <lineage>
        <taxon>Eukaryota</taxon>
        <taxon>Viridiplantae</taxon>
        <taxon>Streptophyta</taxon>
        <taxon>Embryophyta</taxon>
        <taxon>Tracheophyta</taxon>
        <taxon>Spermatophyta</taxon>
        <taxon>Magnoliopsida</taxon>
        <taxon>eudicotyledons</taxon>
        <taxon>Gunneridae</taxon>
        <taxon>Pentapetalae</taxon>
        <taxon>rosids</taxon>
        <taxon>malvids</taxon>
        <taxon>Malvales</taxon>
        <taxon>Malvaceae</taxon>
        <taxon>Grewioideae</taxon>
        <taxon>Apeibeae</taxon>
        <taxon>Corchorus</taxon>
    </lineage>
</organism>
<keyword evidence="2" id="KW-1185">Reference proteome</keyword>
<evidence type="ECO:0000313" key="2">
    <source>
        <dbReference type="Proteomes" id="UP000188268"/>
    </source>
</evidence>
<sequence>MAAASYTSGFIVESAMLLLD</sequence>
<reference evidence="1 2" key="1">
    <citation type="submission" date="2013-09" db="EMBL/GenBank/DDBJ databases">
        <title>Corchorus capsularis genome sequencing.</title>
        <authorList>
            <person name="Alam M."/>
            <person name="Haque M.S."/>
            <person name="Islam M.S."/>
            <person name="Emdad E.M."/>
            <person name="Islam M.M."/>
            <person name="Ahmed B."/>
            <person name="Halim A."/>
            <person name="Hossen Q.M.M."/>
            <person name="Hossain M.Z."/>
            <person name="Ahmed R."/>
            <person name="Khan M.M."/>
            <person name="Islam R."/>
            <person name="Rashid M.M."/>
            <person name="Khan S.A."/>
            <person name="Rahman M.S."/>
            <person name="Alam M."/>
        </authorList>
    </citation>
    <scope>NUCLEOTIDE SEQUENCE [LARGE SCALE GENOMIC DNA]</scope>
    <source>
        <strain evidence="2">cv. CVL-1</strain>
        <tissue evidence="1">Whole seedling</tissue>
    </source>
</reference>
<dbReference type="AlphaFoldDB" id="A0A1R3HP64"/>
<evidence type="ECO:0000313" key="1">
    <source>
        <dbReference type="EMBL" id="OMO71951.1"/>
    </source>
</evidence>
<comment type="caution">
    <text evidence="1">The sequence shown here is derived from an EMBL/GenBank/DDBJ whole genome shotgun (WGS) entry which is preliminary data.</text>
</comment>
<name>A0A1R3HP64_COCAP</name>